<evidence type="ECO:0000313" key="5">
    <source>
        <dbReference type="EMBL" id="AWN20485.1"/>
    </source>
</evidence>
<feature type="domain" description="ABC transporter" evidence="4">
    <location>
        <begin position="2"/>
        <end position="226"/>
    </location>
</feature>
<evidence type="ECO:0000256" key="2">
    <source>
        <dbReference type="ARBA" id="ARBA00022840"/>
    </source>
</evidence>
<dbReference type="EMBL" id="CP029490">
    <property type="protein sequence ID" value="AWN20485.1"/>
    <property type="molecule type" value="Genomic_DNA"/>
</dbReference>
<dbReference type="SUPFAM" id="SSF52540">
    <property type="entry name" value="P-loop containing nucleoside triphosphate hydrolases"/>
    <property type="match status" value="2"/>
</dbReference>
<evidence type="ECO:0000313" key="6">
    <source>
        <dbReference type="Proteomes" id="UP000245369"/>
    </source>
</evidence>
<protein>
    <submittedName>
        <fullName evidence="5">ABC transporter ATP-binding protein</fullName>
    </submittedName>
</protein>
<evidence type="ECO:0000256" key="1">
    <source>
        <dbReference type="ARBA" id="ARBA00022741"/>
    </source>
</evidence>
<gene>
    <name evidence="5" type="ORF">DK182_03600</name>
</gene>
<dbReference type="InterPro" id="IPR017871">
    <property type="entry name" value="ABC_transporter-like_CS"/>
</dbReference>
<feature type="compositionally biased region" description="Basic and acidic residues" evidence="3">
    <location>
        <begin position="232"/>
        <end position="250"/>
    </location>
</feature>
<keyword evidence="2 5" id="KW-0067">ATP-binding</keyword>
<dbReference type="Gene3D" id="3.40.50.300">
    <property type="entry name" value="P-loop containing nucleotide triphosphate hydrolases"/>
    <property type="match status" value="2"/>
</dbReference>
<dbReference type="PROSITE" id="PS50893">
    <property type="entry name" value="ABC_TRANSPORTER_2"/>
    <property type="match status" value="1"/>
</dbReference>
<dbReference type="InterPro" id="IPR051309">
    <property type="entry name" value="ABCF_ATPase"/>
</dbReference>
<dbReference type="InterPro" id="IPR003593">
    <property type="entry name" value="AAA+_ATPase"/>
</dbReference>
<dbReference type="GO" id="GO:0005524">
    <property type="term" value="F:ATP binding"/>
    <property type="evidence" value="ECO:0007669"/>
    <property type="project" value="UniProtKB-KW"/>
</dbReference>
<dbReference type="Proteomes" id="UP000245369">
    <property type="component" value="Chromosome"/>
</dbReference>
<keyword evidence="6" id="KW-1185">Reference proteome</keyword>
<dbReference type="PANTHER" id="PTHR42855">
    <property type="entry name" value="ABC TRANSPORTER ATP-BINDING SUBUNIT"/>
    <property type="match status" value="1"/>
</dbReference>
<keyword evidence="1" id="KW-0547">Nucleotide-binding</keyword>
<dbReference type="GeneID" id="93923601"/>
<feature type="region of interest" description="Disordered" evidence="3">
    <location>
        <begin position="232"/>
        <end position="253"/>
    </location>
</feature>
<reference evidence="5 6" key="1">
    <citation type="submission" date="2018-05" db="EMBL/GenBank/DDBJ databases">
        <title>Complete genome sequences of Streptococcus sobrinus.</title>
        <authorList>
            <person name="Sales M."/>
            <person name="Jensen P.A."/>
        </authorList>
    </citation>
    <scope>NUCLEOTIDE SEQUENCE [LARGE SCALE GENOMIC DNA]</scope>
    <source>
        <strain evidence="5 6">SL1</strain>
    </source>
</reference>
<dbReference type="Pfam" id="PF00005">
    <property type="entry name" value="ABC_tran"/>
    <property type="match status" value="2"/>
</dbReference>
<dbReference type="RefSeq" id="WP_002961506.1">
    <property type="nucleotide sequence ID" value="NZ_CP029490.1"/>
</dbReference>
<dbReference type="InterPro" id="IPR027417">
    <property type="entry name" value="P-loop_NTPase"/>
</dbReference>
<evidence type="ECO:0000256" key="3">
    <source>
        <dbReference type="SAM" id="MobiDB-lite"/>
    </source>
</evidence>
<accession>A0ABN5LL04</accession>
<evidence type="ECO:0000259" key="4">
    <source>
        <dbReference type="PROSITE" id="PS50893"/>
    </source>
</evidence>
<proteinExistence type="predicted"/>
<sequence>MLQMQDLTIVQDKDLHTLIEKLNVTINIGDKVAIIGEEGTGKSTLLQYIYHPEMIVSYASVTGKIVNHFKSMAYLPQILPKEDSQLSISDYLYKDIDYNLFDFNLLYQLATTLHFDSQRFADVEQTVAQLSGGEKIKLQLLKLLAQQPDLLLLDEPSSDLDMETMNWLEKFIAESPLTIIFISHDETLLSKTATHIIHLEQVKKGNQARSTSKALDYKTYINQRQDSRIKQERIAKKEREKQQSRLEKLNRTKSSVRHNLAATKNDVQGRLLAKKMKNILSQEKRFEREEKGFTELPDNPDNIRLFFAAIQTLPAQKILLNYQAEKVITGQIIDFTLKGQEKIALIGPNGIGKTTLIRKIYQDLQDKPGVSVGYMPQEYSENVDQNLTALEFLSQSGREEEARTLLAGLKFTRNEILHPISHLSGGQKAKLFLAKMVFDRNNILLLDEPTRHFSPSSQPEIRRLLQDYPGAIFTISHDRTFIEQVTQISYQLTEEELIRLD</sequence>
<name>A0ABN5LL04_9STRE</name>
<dbReference type="SMART" id="SM00382">
    <property type="entry name" value="AAA"/>
    <property type="match status" value="2"/>
</dbReference>
<dbReference type="PANTHER" id="PTHR42855:SF2">
    <property type="entry name" value="DRUG RESISTANCE ABC TRANSPORTER,ATP-BINDING PROTEIN"/>
    <property type="match status" value="1"/>
</dbReference>
<dbReference type="PROSITE" id="PS00211">
    <property type="entry name" value="ABC_TRANSPORTER_1"/>
    <property type="match status" value="1"/>
</dbReference>
<organism evidence="5 6">
    <name type="scientific">Streptococcus sobrinus</name>
    <dbReference type="NCBI Taxonomy" id="1310"/>
    <lineage>
        <taxon>Bacteria</taxon>
        <taxon>Bacillati</taxon>
        <taxon>Bacillota</taxon>
        <taxon>Bacilli</taxon>
        <taxon>Lactobacillales</taxon>
        <taxon>Streptococcaceae</taxon>
        <taxon>Streptococcus</taxon>
    </lineage>
</organism>
<dbReference type="InterPro" id="IPR003439">
    <property type="entry name" value="ABC_transporter-like_ATP-bd"/>
</dbReference>